<evidence type="ECO:0000256" key="1">
    <source>
        <dbReference type="SAM" id="SignalP"/>
    </source>
</evidence>
<organism evidence="2 3">
    <name type="scientific">Amycolatopsis deserti</name>
    <dbReference type="NCBI Taxonomy" id="185696"/>
    <lineage>
        <taxon>Bacteria</taxon>
        <taxon>Bacillati</taxon>
        <taxon>Actinomycetota</taxon>
        <taxon>Actinomycetes</taxon>
        <taxon>Pseudonocardiales</taxon>
        <taxon>Pseudonocardiaceae</taxon>
        <taxon>Amycolatopsis</taxon>
    </lineage>
</organism>
<dbReference type="Proteomes" id="UP000605897">
    <property type="component" value="Unassembled WGS sequence"/>
</dbReference>
<evidence type="ECO:0008006" key="4">
    <source>
        <dbReference type="Google" id="ProtNLM"/>
    </source>
</evidence>
<dbReference type="InterPro" id="IPR051262">
    <property type="entry name" value="SMP-30/CGR1_Lactonase"/>
</dbReference>
<dbReference type="Gene3D" id="2.120.10.30">
    <property type="entry name" value="TolB, C-terminal domain"/>
    <property type="match status" value="1"/>
</dbReference>
<dbReference type="EMBL" id="BNAU01000002">
    <property type="protein sequence ID" value="GHE89953.1"/>
    <property type="molecule type" value="Genomic_DNA"/>
</dbReference>
<dbReference type="PANTHER" id="PTHR47572">
    <property type="entry name" value="LIPOPROTEIN-RELATED"/>
    <property type="match status" value="1"/>
</dbReference>
<gene>
    <name evidence="2" type="ORF">GCM10017786_22700</name>
</gene>
<accession>A0ABQ3IRA4</accession>
<proteinExistence type="predicted"/>
<evidence type="ECO:0000313" key="2">
    <source>
        <dbReference type="EMBL" id="GHE89953.1"/>
    </source>
</evidence>
<dbReference type="SUPFAM" id="SSF63829">
    <property type="entry name" value="Calcium-dependent phosphotriesterase"/>
    <property type="match status" value="1"/>
</dbReference>
<reference evidence="3" key="1">
    <citation type="journal article" date="2019" name="Int. J. Syst. Evol. Microbiol.">
        <title>The Global Catalogue of Microorganisms (GCM) 10K type strain sequencing project: providing services to taxonomists for standard genome sequencing and annotation.</title>
        <authorList>
            <consortium name="The Broad Institute Genomics Platform"/>
            <consortium name="The Broad Institute Genome Sequencing Center for Infectious Disease"/>
            <person name="Wu L."/>
            <person name="Ma J."/>
        </authorList>
    </citation>
    <scope>NUCLEOTIDE SEQUENCE [LARGE SCALE GENOMIC DNA]</scope>
    <source>
        <strain evidence="3">CGMCC 4.7677</strain>
    </source>
</reference>
<evidence type="ECO:0000313" key="3">
    <source>
        <dbReference type="Proteomes" id="UP000605897"/>
    </source>
</evidence>
<dbReference type="PANTHER" id="PTHR47572:SF5">
    <property type="entry name" value="BLR2277 PROTEIN"/>
    <property type="match status" value="1"/>
</dbReference>
<name>A0ABQ3IRA4_9PSEU</name>
<feature type="signal peptide" evidence="1">
    <location>
        <begin position="1"/>
        <end position="27"/>
    </location>
</feature>
<comment type="caution">
    <text evidence="2">The sequence shown here is derived from an EMBL/GenBank/DDBJ whole genome shotgun (WGS) entry which is preliminary data.</text>
</comment>
<keyword evidence="1" id="KW-0732">Signal</keyword>
<protein>
    <recommendedName>
        <fullName evidence="4">SMP-30/Gluconolactonase/LRE-like region domain-containing protein</fullName>
    </recommendedName>
</protein>
<dbReference type="InterPro" id="IPR011042">
    <property type="entry name" value="6-blade_b-propeller_TolB-like"/>
</dbReference>
<feature type="chain" id="PRO_5046416590" description="SMP-30/Gluconolactonase/LRE-like region domain-containing protein" evidence="1">
    <location>
        <begin position="28"/>
        <end position="328"/>
    </location>
</feature>
<keyword evidence="3" id="KW-1185">Reference proteome</keyword>
<sequence>MDAMRCGRILVAAVAATLALPTAVAAAASPVQTFVTFDPAAGEFPEGVAFDKTGNLYVSLLPASQIRRITPDGTQSVVADFGTAGGAGPAGLAVAPNGTIYAAEPAIDLQTAQTNPDKRGVYRVGRDGTPVRLPGTGAIVFPNDLRLDKHGTVYVTDSAGGSVWRIPKGGSAQLWADGPLLAGTGAAGAGFPIGANGIAVLREEVIVANTDLGALVRIPIRRDGSAGTPSVLVSSPLLVGVDGLALDVHGGIYAVVGTQNLVLRIDRDGSITTLATAAEGLNQPSTAAFGTGRAGNKTLYIANFSLFSPAPTPGVLTLEVGVPGRPLP</sequence>